<protein>
    <recommendedName>
        <fullName evidence="3">DUF6594 domain-containing protein</fullName>
    </recommendedName>
</protein>
<feature type="region of interest" description="Disordered" evidence="1">
    <location>
        <begin position="417"/>
        <end position="472"/>
    </location>
</feature>
<dbReference type="Pfam" id="PF20237">
    <property type="entry name" value="DUF6594"/>
    <property type="match status" value="1"/>
</dbReference>
<comment type="caution">
    <text evidence="4">The sequence shown here is derived from an EMBL/GenBank/DDBJ whole genome shotgun (WGS) entry which is preliminary data.</text>
</comment>
<feature type="compositionally biased region" description="Polar residues" evidence="1">
    <location>
        <begin position="593"/>
        <end position="610"/>
    </location>
</feature>
<evidence type="ECO:0000313" key="4">
    <source>
        <dbReference type="EMBL" id="OQO02508.1"/>
    </source>
</evidence>
<keyword evidence="5" id="KW-1185">Reference proteome</keyword>
<keyword evidence="2" id="KW-0472">Membrane</keyword>
<feature type="domain" description="DUF6594" evidence="3">
    <location>
        <begin position="227"/>
        <end position="292"/>
    </location>
</feature>
<sequence length="721" mass="78353">MFGQRRREPDEESVTSYEEPQRDRRKTATRHTVRRKPSVLSTRSTTYSRKKESFDPSPQASLPDGRWHGAKHEYETSPLSDRLLDVAKPNLFWPIVAPDRKEVTRYVVSVATMQSVVVRTYQRDLVQAAKEMMDGKTSVLLPQLVHRYCKAIRDMEYMQQAVNSGFAQDPFLLQTNKQMEREMMKHYDLLPRHKRLPKAWDNDRPRLPGIGRRAKLEREQGQLKTKKFYYALAGGLSLIIPMLIMRLVPGVVCSLVTTSVAVLLFAIVVAQRSSLQPQEILGIVAAYAAVLVVFVAGIVDFAEHAETTVFEATTTACDPLAPVSASVVDQLGYGEIHSDMVTTNATRPLTPDSAVKENLSPSPSPKFSVDAHSERGHSSSALQAIEQSQRTDSLSPSRFSPDKEWKAAGLAAILDTTGADTSSSTSASLAGSEGTSSNTALDDSDTVDSGTVSDEACVRTISPAPASPTDRYSASTNAAVSAFKAAIHARVTYGTFVDTSAPVLASPRLSESTPEDTFVDDSVADGGVTVSDEAYPGINSPTPAAIPASESTSEDLIIHESQVDDRATNSDPACDHISTPVPAPLPANEDTPKVTTPAPSISSPQPTPTGLTKGRLPTLDAMVACGYLRVIAGSSADEYIKEPFEKPEEKEVPAPPREEPLAFDDRPHYLWADIAYYDKRHQVHVKKLPEAPVAAATRRGVCDEARLETPACGYSGCVGWM</sequence>
<dbReference type="InterPro" id="IPR046529">
    <property type="entry name" value="DUF6594"/>
</dbReference>
<feature type="compositionally biased region" description="Basic residues" evidence="1">
    <location>
        <begin position="23"/>
        <end position="37"/>
    </location>
</feature>
<organism evidence="4 5">
    <name type="scientific">Cryoendolithus antarcticus</name>
    <dbReference type="NCBI Taxonomy" id="1507870"/>
    <lineage>
        <taxon>Eukaryota</taxon>
        <taxon>Fungi</taxon>
        <taxon>Dikarya</taxon>
        <taxon>Ascomycota</taxon>
        <taxon>Pezizomycotina</taxon>
        <taxon>Dothideomycetes</taxon>
        <taxon>Dothideomycetidae</taxon>
        <taxon>Cladosporiales</taxon>
        <taxon>Cladosporiaceae</taxon>
        <taxon>Cryoendolithus</taxon>
    </lineage>
</organism>
<name>A0A1V8SU36_9PEZI</name>
<feature type="compositionally biased region" description="Basic and acidic residues" evidence="1">
    <location>
        <begin position="556"/>
        <end position="568"/>
    </location>
</feature>
<feature type="compositionally biased region" description="Polar residues" evidence="1">
    <location>
        <begin position="378"/>
        <end position="398"/>
    </location>
</feature>
<evidence type="ECO:0000259" key="3">
    <source>
        <dbReference type="Pfam" id="PF20237"/>
    </source>
</evidence>
<dbReference type="InParanoid" id="A0A1V8SU36"/>
<keyword evidence="2" id="KW-1133">Transmembrane helix</keyword>
<gene>
    <name evidence="4" type="ORF">B0A48_12035</name>
</gene>
<evidence type="ECO:0000313" key="5">
    <source>
        <dbReference type="Proteomes" id="UP000192596"/>
    </source>
</evidence>
<dbReference type="Proteomes" id="UP000192596">
    <property type="component" value="Unassembled WGS sequence"/>
</dbReference>
<dbReference type="EMBL" id="NAJO01000027">
    <property type="protein sequence ID" value="OQO02508.1"/>
    <property type="molecule type" value="Genomic_DNA"/>
</dbReference>
<feature type="compositionally biased region" description="Low complexity" evidence="1">
    <location>
        <begin position="417"/>
        <end position="437"/>
    </location>
</feature>
<feature type="region of interest" description="Disordered" evidence="1">
    <location>
        <begin position="1"/>
        <end position="69"/>
    </location>
</feature>
<proteinExistence type="predicted"/>
<reference evidence="5" key="1">
    <citation type="submission" date="2017-03" db="EMBL/GenBank/DDBJ databases">
        <title>Genomes of endolithic fungi from Antarctica.</title>
        <authorList>
            <person name="Coleine C."/>
            <person name="Masonjones S."/>
            <person name="Stajich J.E."/>
        </authorList>
    </citation>
    <scope>NUCLEOTIDE SEQUENCE [LARGE SCALE GENOMIC DNA]</scope>
    <source>
        <strain evidence="5">CCFEE 5527</strain>
    </source>
</reference>
<keyword evidence="2" id="KW-0812">Transmembrane</keyword>
<accession>A0A1V8SU36</accession>
<feature type="transmembrane region" description="Helical" evidence="2">
    <location>
        <begin position="280"/>
        <end position="299"/>
    </location>
</feature>
<dbReference type="AlphaFoldDB" id="A0A1V8SU36"/>
<feature type="transmembrane region" description="Helical" evidence="2">
    <location>
        <begin position="228"/>
        <end position="245"/>
    </location>
</feature>
<evidence type="ECO:0000256" key="1">
    <source>
        <dbReference type="SAM" id="MobiDB-lite"/>
    </source>
</evidence>
<evidence type="ECO:0000256" key="2">
    <source>
        <dbReference type="SAM" id="Phobius"/>
    </source>
</evidence>
<feature type="region of interest" description="Disordered" evidence="1">
    <location>
        <begin position="343"/>
        <end position="401"/>
    </location>
</feature>
<feature type="region of interest" description="Disordered" evidence="1">
    <location>
        <begin position="531"/>
        <end position="612"/>
    </location>
</feature>
<feature type="transmembrane region" description="Helical" evidence="2">
    <location>
        <begin position="251"/>
        <end position="268"/>
    </location>
</feature>
<dbReference type="OrthoDB" id="3546297at2759"/>